<proteinExistence type="predicted"/>
<gene>
    <name evidence="2" type="ORF">A2827_00455</name>
</gene>
<feature type="compositionally biased region" description="Basic and acidic residues" evidence="1">
    <location>
        <begin position="52"/>
        <end position="80"/>
    </location>
</feature>
<feature type="region of interest" description="Disordered" evidence="1">
    <location>
        <begin position="1"/>
        <end position="80"/>
    </location>
</feature>
<dbReference type="STRING" id="1802158.A2827_00455"/>
<feature type="compositionally biased region" description="Basic and acidic residues" evidence="1">
    <location>
        <begin position="1"/>
        <end position="15"/>
    </location>
</feature>
<evidence type="ECO:0000256" key="1">
    <source>
        <dbReference type="SAM" id="MobiDB-lite"/>
    </source>
</evidence>
<reference evidence="2 3" key="1">
    <citation type="journal article" date="2016" name="Nat. Commun.">
        <title>Thousands of microbial genomes shed light on interconnected biogeochemical processes in an aquifer system.</title>
        <authorList>
            <person name="Anantharaman K."/>
            <person name="Brown C.T."/>
            <person name="Hug L.A."/>
            <person name="Sharon I."/>
            <person name="Castelle C.J."/>
            <person name="Probst A.J."/>
            <person name="Thomas B.C."/>
            <person name="Singh A."/>
            <person name="Wilkins M.J."/>
            <person name="Karaoz U."/>
            <person name="Brodie E.L."/>
            <person name="Williams K.H."/>
            <person name="Hubbard S.S."/>
            <person name="Banfield J.F."/>
        </authorList>
    </citation>
    <scope>NUCLEOTIDE SEQUENCE [LARGE SCALE GENOMIC DNA]</scope>
</reference>
<evidence type="ECO:0000313" key="3">
    <source>
        <dbReference type="Proteomes" id="UP000177932"/>
    </source>
</evidence>
<organism evidence="2 3">
    <name type="scientific">Candidatus Spechtbacteria bacterium RIFCSPHIGHO2_01_FULL_43_30</name>
    <dbReference type="NCBI Taxonomy" id="1802158"/>
    <lineage>
        <taxon>Bacteria</taxon>
        <taxon>Candidatus Spechtiibacteriota</taxon>
    </lineage>
</organism>
<name>A0A1G2H8G2_9BACT</name>
<sequence length="137" mass="15843">MAEDISKGKENKELAGNEGYGQEGYKPETRDNAEKGGEFKERQEMTGSSEIQMERERLSQKSDDKQLSPEEEEEVRKEKLKIEKLDSDGRVKRIFDITKEKGVVFAVKLARALGDPYVEDKLHDILAKDENYKKFER</sequence>
<feature type="compositionally biased region" description="Basic and acidic residues" evidence="1">
    <location>
        <begin position="25"/>
        <end position="44"/>
    </location>
</feature>
<protein>
    <submittedName>
        <fullName evidence="2">Uncharacterized protein</fullName>
    </submittedName>
</protein>
<dbReference type="EMBL" id="MHOD01000001">
    <property type="protein sequence ID" value="OGZ58742.1"/>
    <property type="molecule type" value="Genomic_DNA"/>
</dbReference>
<comment type="caution">
    <text evidence="2">The sequence shown here is derived from an EMBL/GenBank/DDBJ whole genome shotgun (WGS) entry which is preliminary data.</text>
</comment>
<dbReference type="Proteomes" id="UP000177932">
    <property type="component" value="Unassembled WGS sequence"/>
</dbReference>
<dbReference type="AlphaFoldDB" id="A0A1G2H8G2"/>
<accession>A0A1G2H8G2</accession>
<evidence type="ECO:0000313" key="2">
    <source>
        <dbReference type="EMBL" id="OGZ58742.1"/>
    </source>
</evidence>